<feature type="chain" id="PRO_5045394695" evidence="1">
    <location>
        <begin position="26"/>
        <end position="147"/>
    </location>
</feature>
<name>A0ABN1IKQ5_9GAMM</name>
<dbReference type="EMBL" id="BAAAEU010000010">
    <property type="protein sequence ID" value="GAA0716313.1"/>
    <property type="molecule type" value="Genomic_DNA"/>
</dbReference>
<keyword evidence="3" id="KW-1185">Reference proteome</keyword>
<protein>
    <submittedName>
        <fullName evidence="2">DUF192 domain-containing protein</fullName>
    </submittedName>
</protein>
<evidence type="ECO:0000313" key="3">
    <source>
        <dbReference type="Proteomes" id="UP001501523"/>
    </source>
</evidence>
<comment type="caution">
    <text evidence="2">The sequence shown here is derived from an EMBL/GenBank/DDBJ whole genome shotgun (WGS) entry which is preliminary data.</text>
</comment>
<dbReference type="InterPro" id="IPR038695">
    <property type="entry name" value="Saro_0823-like_sf"/>
</dbReference>
<dbReference type="RefSeq" id="WP_343791130.1">
    <property type="nucleotide sequence ID" value="NZ_BAAAEU010000010.1"/>
</dbReference>
<reference evidence="2 3" key="1">
    <citation type="journal article" date="2019" name="Int. J. Syst. Evol. Microbiol.">
        <title>The Global Catalogue of Microorganisms (GCM) 10K type strain sequencing project: providing services to taxonomists for standard genome sequencing and annotation.</title>
        <authorList>
            <consortium name="The Broad Institute Genomics Platform"/>
            <consortium name="The Broad Institute Genome Sequencing Center for Infectious Disease"/>
            <person name="Wu L."/>
            <person name="Ma J."/>
        </authorList>
    </citation>
    <scope>NUCLEOTIDE SEQUENCE [LARGE SCALE GENOMIC DNA]</scope>
    <source>
        <strain evidence="2 3">JCM 15421</strain>
    </source>
</reference>
<dbReference type="PANTHER" id="PTHR37953">
    <property type="entry name" value="UPF0127 PROTEIN MJ1496"/>
    <property type="match status" value="1"/>
</dbReference>
<keyword evidence="1" id="KW-0732">Signal</keyword>
<sequence length="147" mass="16138">MNRSFRSPCLVLLALVLTVSIQACAAKGPSVELKGQTYSIEIADNDASREHGLMDRTEMAADHGMLFVFQDDTPRAFWMKNTKIPLDMLFFDADRRLVSVQHNVPPCTADPCPAYSSGAPARYVLELNGGQASKLGLAPGDEMQIHR</sequence>
<dbReference type="InterPro" id="IPR003795">
    <property type="entry name" value="DUF192"/>
</dbReference>
<dbReference type="Pfam" id="PF02643">
    <property type="entry name" value="DUF192"/>
    <property type="match status" value="1"/>
</dbReference>
<dbReference type="PROSITE" id="PS51257">
    <property type="entry name" value="PROKAR_LIPOPROTEIN"/>
    <property type="match status" value="1"/>
</dbReference>
<gene>
    <name evidence="2" type="ORF">GCM10009105_22630</name>
</gene>
<evidence type="ECO:0000313" key="2">
    <source>
        <dbReference type="EMBL" id="GAA0716313.1"/>
    </source>
</evidence>
<proteinExistence type="predicted"/>
<dbReference type="PANTHER" id="PTHR37953:SF1">
    <property type="entry name" value="UPF0127 PROTEIN MJ1496"/>
    <property type="match status" value="1"/>
</dbReference>
<feature type="signal peptide" evidence="1">
    <location>
        <begin position="1"/>
        <end position="25"/>
    </location>
</feature>
<dbReference type="Gene3D" id="2.60.120.1140">
    <property type="entry name" value="Protein of unknown function DUF192"/>
    <property type="match status" value="1"/>
</dbReference>
<dbReference type="Proteomes" id="UP001501523">
    <property type="component" value="Unassembled WGS sequence"/>
</dbReference>
<accession>A0ABN1IKQ5</accession>
<evidence type="ECO:0000256" key="1">
    <source>
        <dbReference type="SAM" id="SignalP"/>
    </source>
</evidence>
<organism evidence="2 3">
    <name type="scientific">Dokdonella soli</name>
    <dbReference type="NCBI Taxonomy" id="529810"/>
    <lineage>
        <taxon>Bacteria</taxon>
        <taxon>Pseudomonadati</taxon>
        <taxon>Pseudomonadota</taxon>
        <taxon>Gammaproteobacteria</taxon>
        <taxon>Lysobacterales</taxon>
        <taxon>Rhodanobacteraceae</taxon>
        <taxon>Dokdonella</taxon>
    </lineage>
</organism>